<evidence type="ECO:0000313" key="2">
    <source>
        <dbReference type="Proteomes" id="UP001364224"/>
    </source>
</evidence>
<sequence length="135" mass="15553">MADQNVITSLVRSMTFSLVTASLLIVQASPTRADPVLCLEKAKSYFAEIGQLLSKEKNWIMPFVELNERYSPLEDCDTDLLLQEATQWRFIQPIIYNPHAKYYIVRFWSNDVKVEFAYSALTKKSDTHSAGWVKK</sequence>
<dbReference type="Proteomes" id="UP001364224">
    <property type="component" value="Unassembled WGS sequence"/>
</dbReference>
<keyword evidence="2" id="KW-1185">Reference proteome</keyword>
<dbReference type="EMBL" id="JAZHRV010000001">
    <property type="protein sequence ID" value="MEH2557191.1"/>
    <property type="molecule type" value="Genomic_DNA"/>
</dbReference>
<name>A0ABU8BF66_9BRAD</name>
<reference evidence="1 2" key="1">
    <citation type="submission" date="2024-02" db="EMBL/GenBank/DDBJ databases">
        <title>Adaptive strategies in a cosmopolitan and abundant soil bacterium.</title>
        <authorList>
            <person name="Carini P."/>
        </authorList>
    </citation>
    <scope>NUCLEOTIDE SEQUENCE [LARGE SCALE GENOMIC DNA]</scope>
    <source>
        <strain evidence="1 2">AZCC 1608</strain>
    </source>
</reference>
<accession>A0ABU8BF66</accession>
<evidence type="ECO:0000313" key="1">
    <source>
        <dbReference type="EMBL" id="MEH2557191.1"/>
    </source>
</evidence>
<gene>
    <name evidence="1" type="ORF">V1286_004720</name>
</gene>
<dbReference type="RefSeq" id="WP_334483072.1">
    <property type="nucleotide sequence ID" value="NZ_JAZHRV010000001.1"/>
</dbReference>
<proteinExistence type="predicted"/>
<comment type="caution">
    <text evidence="1">The sequence shown here is derived from an EMBL/GenBank/DDBJ whole genome shotgun (WGS) entry which is preliminary data.</text>
</comment>
<organism evidence="1 2">
    <name type="scientific">Bradyrhizobium algeriense</name>
    <dbReference type="NCBI Taxonomy" id="634784"/>
    <lineage>
        <taxon>Bacteria</taxon>
        <taxon>Pseudomonadati</taxon>
        <taxon>Pseudomonadota</taxon>
        <taxon>Alphaproteobacteria</taxon>
        <taxon>Hyphomicrobiales</taxon>
        <taxon>Nitrobacteraceae</taxon>
        <taxon>Bradyrhizobium</taxon>
    </lineage>
</organism>
<evidence type="ECO:0008006" key="3">
    <source>
        <dbReference type="Google" id="ProtNLM"/>
    </source>
</evidence>
<protein>
    <recommendedName>
        <fullName evidence="3">DUF930 domain-containing protein</fullName>
    </recommendedName>
</protein>